<reference evidence="2 3" key="1">
    <citation type="submission" date="2019-09" db="EMBL/GenBank/DDBJ databases">
        <title>Nocardioides panacisoli sp. nov., isolated from the soil of a ginseng field.</title>
        <authorList>
            <person name="Cho C."/>
        </authorList>
    </citation>
    <scope>NUCLEOTIDE SEQUENCE [LARGE SCALE GENOMIC DNA]</scope>
    <source>
        <strain evidence="2 3">BN140041</strain>
    </source>
</reference>
<dbReference type="SUPFAM" id="SSF52540">
    <property type="entry name" value="P-loop containing nucleoside triphosphate hydrolases"/>
    <property type="match status" value="1"/>
</dbReference>
<evidence type="ECO:0008006" key="4">
    <source>
        <dbReference type="Google" id="ProtNLM"/>
    </source>
</evidence>
<feature type="compositionally biased region" description="Basic residues" evidence="1">
    <location>
        <begin position="360"/>
        <end position="373"/>
    </location>
</feature>
<dbReference type="RefSeq" id="WP_149749495.1">
    <property type="nucleotide sequence ID" value="NZ_VUJW01000003.1"/>
</dbReference>
<evidence type="ECO:0000313" key="3">
    <source>
        <dbReference type="Proteomes" id="UP000324351"/>
    </source>
</evidence>
<reference evidence="2 3" key="2">
    <citation type="submission" date="2019-09" db="EMBL/GenBank/DDBJ databases">
        <authorList>
            <person name="Jin C."/>
        </authorList>
    </citation>
    <scope>NUCLEOTIDE SEQUENCE [LARGE SCALE GENOMIC DNA]</scope>
    <source>
        <strain evidence="2 3">BN140041</strain>
    </source>
</reference>
<dbReference type="EMBL" id="VUJW01000003">
    <property type="protein sequence ID" value="KAA1427127.1"/>
    <property type="molecule type" value="Genomic_DNA"/>
</dbReference>
<feature type="region of interest" description="Disordered" evidence="1">
    <location>
        <begin position="344"/>
        <end position="373"/>
    </location>
</feature>
<evidence type="ECO:0000313" key="2">
    <source>
        <dbReference type="EMBL" id="KAA1427127.1"/>
    </source>
</evidence>
<dbReference type="Gene3D" id="3.40.50.300">
    <property type="entry name" value="P-loop containing nucleotide triphosphate hydrolases"/>
    <property type="match status" value="1"/>
</dbReference>
<name>A0A5B1M5S4_9ACTN</name>
<protein>
    <recommendedName>
        <fullName evidence="4">Sulfotransferase family protein</fullName>
    </recommendedName>
</protein>
<comment type="caution">
    <text evidence="2">The sequence shown here is derived from an EMBL/GenBank/DDBJ whole genome shotgun (WGS) entry which is preliminary data.</text>
</comment>
<dbReference type="AlphaFoldDB" id="A0A5B1M5S4"/>
<gene>
    <name evidence="2" type="ORF">F0U47_06310</name>
</gene>
<proteinExistence type="predicted"/>
<sequence>MSISGSPQPQRVVLHVGTPKSGTTFLQRALWRHREELDALGVTCAGRRHVEMFHAAIELRESHAFWGKSPEDIDGTWQRLCDGARAYPGTTIMSHELLGAARREQVEVALAALEGLDVHLVVTARDLARQVASDWQERVKNGNVVTFREFCANVGLERHNGFWRNQHLVGVLDRWGRDLPPENVHVVVGPPPGAAPDLLWRRFGDAAGFDASALDPTTVETTANQTLGAVQVAVLRRLNETLDGRIPQPAYSKVVKRLFAQTILAGQSSPPAQCPPELIEQLAAVATRQNGRITRRGYQVHGDLAELVPVAGAGPWTDPDAVDPEAETASAVAAIAELLIERVAPEPDPDPGLVPTARRVGGRLRRRLSGQRG</sequence>
<dbReference type="InterPro" id="IPR027417">
    <property type="entry name" value="P-loop_NTPase"/>
</dbReference>
<dbReference type="Proteomes" id="UP000324351">
    <property type="component" value="Unassembled WGS sequence"/>
</dbReference>
<evidence type="ECO:0000256" key="1">
    <source>
        <dbReference type="SAM" id="MobiDB-lite"/>
    </source>
</evidence>
<keyword evidence="3" id="KW-1185">Reference proteome</keyword>
<organism evidence="2 3">
    <name type="scientific">Nocardioides antri</name>
    <dbReference type="NCBI Taxonomy" id="2607659"/>
    <lineage>
        <taxon>Bacteria</taxon>
        <taxon>Bacillati</taxon>
        <taxon>Actinomycetota</taxon>
        <taxon>Actinomycetes</taxon>
        <taxon>Propionibacteriales</taxon>
        <taxon>Nocardioidaceae</taxon>
        <taxon>Nocardioides</taxon>
    </lineage>
</organism>
<accession>A0A5B1M5S4</accession>